<dbReference type="EMBL" id="BPLR01006999">
    <property type="protein sequence ID" value="GIY13757.1"/>
    <property type="molecule type" value="Genomic_DNA"/>
</dbReference>
<evidence type="ECO:0000313" key="2">
    <source>
        <dbReference type="EMBL" id="GIY13757.1"/>
    </source>
</evidence>
<gene>
    <name evidence="2" type="ORF">CEXT_605401</name>
</gene>
<accession>A0AAV4R057</accession>
<protein>
    <submittedName>
        <fullName evidence="2">Uncharacterized protein</fullName>
    </submittedName>
</protein>
<sequence length="105" mass="11171">MRYGDQLKYVTQKARCNSVTLSYNCPTAPPPPPMTSVKTTTPLPPPPSTEPVPSTTIATTMNSVSKPRTIIYTLPPTPGSRVSAANNGQGTLLVTLLCIVSSVWI</sequence>
<feature type="region of interest" description="Disordered" evidence="1">
    <location>
        <begin position="27"/>
        <end position="54"/>
    </location>
</feature>
<proteinExistence type="predicted"/>
<reference evidence="2 3" key="1">
    <citation type="submission" date="2021-06" db="EMBL/GenBank/DDBJ databases">
        <title>Caerostris extrusa draft genome.</title>
        <authorList>
            <person name="Kono N."/>
            <person name="Arakawa K."/>
        </authorList>
    </citation>
    <scope>NUCLEOTIDE SEQUENCE [LARGE SCALE GENOMIC DNA]</scope>
</reference>
<evidence type="ECO:0000256" key="1">
    <source>
        <dbReference type="SAM" id="MobiDB-lite"/>
    </source>
</evidence>
<evidence type="ECO:0000313" key="3">
    <source>
        <dbReference type="Proteomes" id="UP001054945"/>
    </source>
</evidence>
<name>A0AAV4R057_CAEEX</name>
<organism evidence="2 3">
    <name type="scientific">Caerostris extrusa</name>
    <name type="common">Bark spider</name>
    <name type="synonym">Caerostris bankana</name>
    <dbReference type="NCBI Taxonomy" id="172846"/>
    <lineage>
        <taxon>Eukaryota</taxon>
        <taxon>Metazoa</taxon>
        <taxon>Ecdysozoa</taxon>
        <taxon>Arthropoda</taxon>
        <taxon>Chelicerata</taxon>
        <taxon>Arachnida</taxon>
        <taxon>Araneae</taxon>
        <taxon>Araneomorphae</taxon>
        <taxon>Entelegynae</taxon>
        <taxon>Araneoidea</taxon>
        <taxon>Araneidae</taxon>
        <taxon>Caerostris</taxon>
    </lineage>
</organism>
<dbReference type="Proteomes" id="UP001054945">
    <property type="component" value="Unassembled WGS sequence"/>
</dbReference>
<comment type="caution">
    <text evidence="2">The sequence shown here is derived from an EMBL/GenBank/DDBJ whole genome shotgun (WGS) entry which is preliminary data.</text>
</comment>
<keyword evidence="3" id="KW-1185">Reference proteome</keyword>
<dbReference type="AlphaFoldDB" id="A0AAV4R057"/>